<accession>A0A101U1C3</accession>
<protein>
    <submittedName>
        <fullName evidence="2">Uncharacterized protein</fullName>
    </submittedName>
</protein>
<dbReference type="Proteomes" id="UP000053429">
    <property type="component" value="Unassembled WGS sequence"/>
</dbReference>
<feature type="compositionally biased region" description="Low complexity" evidence="1">
    <location>
        <begin position="49"/>
        <end position="61"/>
    </location>
</feature>
<feature type="region of interest" description="Disordered" evidence="1">
    <location>
        <begin position="1"/>
        <end position="61"/>
    </location>
</feature>
<evidence type="ECO:0000313" key="2">
    <source>
        <dbReference type="EMBL" id="KUO02560.1"/>
    </source>
</evidence>
<keyword evidence="3" id="KW-1185">Reference proteome</keyword>
<name>A0A101U1C3_9ACTN</name>
<proteinExistence type="predicted"/>
<feature type="compositionally biased region" description="Basic and acidic residues" evidence="1">
    <location>
        <begin position="15"/>
        <end position="32"/>
    </location>
</feature>
<evidence type="ECO:0000313" key="3">
    <source>
        <dbReference type="Proteomes" id="UP000053429"/>
    </source>
</evidence>
<dbReference type="EMBL" id="LMWY01000023">
    <property type="protein sequence ID" value="KUO02560.1"/>
    <property type="molecule type" value="Genomic_DNA"/>
</dbReference>
<reference evidence="2 3" key="1">
    <citation type="submission" date="2015-10" db="EMBL/GenBank/DDBJ databases">
        <title>Draft genome sequence of Streptomyces caeruleatus NRRL B-24802, type strain for the species Streptomyces caeruleatus.</title>
        <authorList>
            <person name="Ruckert C."/>
            <person name="Winkler A."/>
            <person name="Kalinowski J."/>
            <person name="Kampfer P."/>
            <person name="Glaeser S."/>
        </authorList>
    </citation>
    <scope>NUCLEOTIDE SEQUENCE [LARGE SCALE GENOMIC DNA]</scope>
    <source>
        <strain evidence="2 3">NRRL B-24802</strain>
    </source>
</reference>
<organism evidence="2 3">
    <name type="scientific">Streptomyces caeruleatus</name>
    <dbReference type="NCBI Taxonomy" id="661399"/>
    <lineage>
        <taxon>Bacteria</taxon>
        <taxon>Bacillati</taxon>
        <taxon>Actinomycetota</taxon>
        <taxon>Actinomycetes</taxon>
        <taxon>Kitasatosporales</taxon>
        <taxon>Streptomycetaceae</taxon>
        <taxon>Streptomyces</taxon>
    </lineage>
</organism>
<dbReference type="AlphaFoldDB" id="A0A101U1C3"/>
<sequence>MEVASPVRPGRRAFRARDELQRRGVGTNRDRLAASVVPGSRTAPDTQRPEPAAEGAPGSAS</sequence>
<comment type="caution">
    <text evidence="2">The sequence shown here is derived from an EMBL/GenBank/DDBJ whole genome shotgun (WGS) entry which is preliminary data.</text>
</comment>
<gene>
    <name evidence="2" type="ORF">AQJ67_18925</name>
</gene>
<evidence type="ECO:0000256" key="1">
    <source>
        <dbReference type="SAM" id="MobiDB-lite"/>
    </source>
</evidence>